<evidence type="ECO:0000256" key="2">
    <source>
        <dbReference type="ARBA" id="ARBA00005019"/>
    </source>
</evidence>
<protein>
    <recommendedName>
        <fullName evidence="4">nicotinate-nucleotide adenylyltransferase</fullName>
        <ecNumber evidence="4">2.7.7.18</ecNumber>
    </recommendedName>
    <alternativeName>
        <fullName evidence="13">Deamido-NAD(+) diphosphorylase</fullName>
    </alternativeName>
    <alternativeName>
        <fullName evidence="12">Deamido-NAD(+) pyrophosphorylase</fullName>
    </alternativeName>
    <alternativeName>
        <fullName evidence="11">Nicotinate mononucleotide adenylyltransferase</fullName>
    </alternativeName>
</protein>
<organism evidence="16 17">
    <name type="scientific">Planctobacterium marinum</name>
    <dbReference type="NCBI Taxonomy" id="1631968"/>
    <lineage>
        <taxon>Bacteria</taxon>
        <taxon>Pseudomonadati</taxon>
        <taxon>Pseudomonadota</taxon>
        <taxon>Gammaproteobacteria</taxon>
        <taxon>Alteromonadales</taxon>
        <taxon>Alteromonadaceae</taxon>
        <taxon>Planctobacterium</taxon>
    </lineage>
</organism>
<dbReference type="GO" id="GO:0004515">
    <property type="term" value="F:nicotinate-nucleotide adenylyltransferase activity"/>
    <property type="evidence" value="ECO:0007669"/>
    <property type="project" value="UniProtKB-EC"/>
</dbReference>
<evidence type="ECO:0000256" key="6">
    <source>
        <dbReference type="ARBA" id="ARBA00022679"/>
    </source>
</evidence>
<comment type="function">
    <text evidence="1">Catalyzes the reversible adenylation of nicotinate mononucleotide (NaMN) to nicotinic acid adenine dinucleotide (NaAD).</text>
</comment>
<dbReference type="GO" id="GO:0005524">
    <property type="term" value="F:ATP binding"/>
    <property type="evidence" value="ECO:0007669"/>
    <property type="project" value="UniProtKB-KW"/>
</dbReference>
<feature type="domain" description="Cytidyltransferase-like" evidence="15">
    <location>
        <begin position="5"/>
        <end position="145"/>
    </location>
</feature>
<dbReference type="GO" id="GO:0009435">
    <property type="term" value="P:NAD+ biosynthetic process"/>
    <property type="evidence" value="ECO:0007669"/>
    <property type="project" value="InterPro"/>
</dbReference>
<dbReference type="PANTHER" id="PTHR39321:SF3">
    <property type="entry name" value="PHOSPHOPANTETHEINE ADENYLYLTRANSFERASE"/>
    <property type="match status" value="1"/>
</dbReference>
<dbReference type="InterPro" id="IPR014729">
    <property type="entry name" value="Rossmann-like_a/b/a_fold"/>
</dbReference>
<sequence length="175" mass="20163">MNIAIFGSAFNPPTIGHLDAIEFVLQRDIDEVWLVPSYSHAFGKVMLDYEVRLAMLNRFVTDIAQIPVKIQAIEQTIAKEGRPVYTWDLLSHLQTTHPKHQFSFVIGPDNQANWHKFYKAQDIQNHWQLLLVPERKPMRSTLVREACEQGKSITGMVTSSVEAFIKQKELYRIAN</sequence>
<dbReference type="NCBIfam" id="NF006479">
    <property type="entry name" value="PRK08887.1"/>
    <property type="match status" value="1"/>
</dbReference>
<evidence type="ECO:0000256" key="11">
    <source>
        <dbReference type="ARBA" id="ARBA00031253"/>
    </source>
</evidence>
<reference evidence="16" key="1">
    <citation type="submission" date="2023-01" db="EMBL/GenBank/DDBJ databases">
        <title>Complete genome sequence of Planctobacterium marinum strain Dej080120_11.</title>
        <authorList>
            <person name="Ueki S."/>
            <person name="Maruyama F."/>
        </authorList>
    </citation>
    <scope>NUCLEOTIDE SEQUENCE</scope>
    <source>
        <strain evidence="16">Dej080120_11</strain>
    </source>
</reference>
<comment type="similarity">
    <text evidence="3">Belongs to the NadD family.</text>
</comment>
<dbReference type="RefSeq" id="WP_338291919.1">
    <property type="nucleotide sequence ID" value="NZ_AP027272.1"/>
</dbReference>
<evidence type="ECO:0000256" key="10">
    <source>
        <dbReference type="ARBA" id="ARBA00023027"/>
    </source>
</evidence>
<keyword evidence="10" id="KW-0520">NAD</keyword>
<comment type="catalytic activity">
    <reaction evidence="14">
        <text>nicotinate beta-D-ribonucleotide + ATP + H(+) = deamido-NAD(+) + diphosphate</text>
        <dbReference type="Rhea" id="RHEA:22860"/>
        <dbReference type="ChEBI" id="CHEBI:15378"/>
        <dbReference type="ChEBI" id="CHEBI:30616"/>
        <dbReference type="ChEBI" id="CHEBI:33019"/>
        <dbReference type="ChEBI" id="CHEBI:57502"/>
        <dbReference type="ChEBI" id="CHEBI:58437"/>
        <dbReference type="EC" id="2.7.7.18"/>
    </reaction>
</comment>
<proteinExistence type="inferred from homology"/>
<comment type="pathway">
    <text evidence="2">Cofactor biosynthesis; NAD(+) biosynthesis; deamido-NAD(+) from nicotinate D-ribonucleotide: step 1/1.</text>
</comment>
<dbReference type="EC" id="2.7.7.18" evidence="4"/>
<keyword evidence="9" id="KW-0067">ATP-binding</keyword>
<dbReference type="InterPro" id="IPR005248">
    <property type="entry name" value="NadD/NMNAT"/>
</dbReference>
<evidence type="ECO:0000256" key="5">
    <source>
        <dbReference type="ARBA" id="ARBA00022642"/>
    </source>
</evidence>
<keyword evidence="17" id="KW-1185">Reference proteome</keyword>
<evidence type="ECO:0000256" key="12">
    <source>
        <dbReference type="ARBA" id="ARBA00033140"/>
    </source>
</evidence>
<dbReference type="PANTHER" id="PTHR39321">
    <property type="entry name" value="NICOTINATE-NUCLEOTIDE ADENYLYLTRANSFERASE-RELATED"/>
    <property type="match status" value="1"/>
</dbReference>
<dbReference type="Gene3D" id="3.40.50.620">
    <property type="entry name" value="HUPs"/>
    <property type="match status" value="1"/>
</dbReference>
<evidence type="ECO:0000256" key="8">
    <source>
        <dbReference type="ARBA" id="ARBA00022741"/>
    </source>
</evidence>
<gene>
    <name evidence="16" type="ORF">MACH26_14340</name>
</gene>
<evidence type="ECO:0000259" key="15">
    <source>
        <dbReference type="Pfam" id="PF01467"/>
    </source>
</evidence>
<keyword evidence="5" id="KW-0662">Pyridine nucleotide biosynthesis</keyword>
<evidence type="ECO:0000256" key="4">
    <source>
        <dbReference type="ARBA" id="ARBA00012389"/>
    </source>
</evidence>
<dbReference type="EMBL" id="AP027272">
    <property type="protein sequence ID" value="BDX05913.1"/>
    <property type="molecule type" value="Genomic_DNA"/>
</dbReference>
<evidence type="ECO:0000313" key="17">
    <source>
        <dbReference type="Proteomes" id="UP001333710"/>
    </source>
</evidence>
<keyword evidence="6" id="KW-0808">Transferase</keyword>
<keyword evidence="8" id="KW-0547">Nucleotide-binding</keyword>
<dbReference type="Proteomes" id="UP001333710">
    <property type="component" value="Chromosome"/>
</dbReference>
<name>A0AA48KPX0_9ALTE</name>
<evidence type="ECO:0000313" key="16">
    <source>
        <dbReference type="EMBL" id="BDX05913.1"/>
    </source>
</evidence>
<accession>A0AA48KPX0</accession>
<dbReference type="CDD" id="cd02165">
    <property type="entry name" value="NMNAT"/>
    <property type="match status" value="1"/>
</dbReference>
<dbReference type="KEGG" id="pmaw:MACH26_14340"/>
<dbReference type="Pfam" id="PF01467">
    <property type="entry name" value="CTP_transf_like"/>
    <property type="match status" value="1"/>
</dbReference>
<keyword evidence="7 16" id="KW-0548">Nucleotidyltransferase</keyword>
<evidence type="ECO:0000256" key="3">
    <source>
        <dbReference type="ARBA" id="ARBA00009014"/>
    </source>
</evidence>
<dbReference type="AlphaFoldDB" id="A0AA48KPX0"/>
<evidence type="ECO:0000256" key="9">
    <source>
        <dbReference type="ARBA" id="ARBA00022840"/>
    </source>
</evidence>
<dbReference type="SUPFAM" id="SSF52374">
    <property type="entry name" value="Nucleotidylyl transferase"/>
    <property type="match status" value="1"/>
</dbReference>
<evidence type="ECO:0000256" key="1">
    <source>
        <dbReference type="ARBA" id="ARBA00002324"/>
    </source>
</evidence>
<dbReference type="InterPro" id="IPR004821">
    <property type="entry name" value="Cyt_trans-like"/>
</dbReference>
<evidence type="ECO:0000256" key="13">
    <source>
        <dbReference type="ARBA" id="ARBA00033353"/>
    </source>
</evidence>
<evidence type="ECO:0000256" key="7">
    <source>
        <dbReference type="ARBA" id="ARBA00022695"/>
    </source>
</evidence>
<evidence type="ECO:0000256" key="14">
    <source>
        <dbReference type="ARBA" id="ARBA00048721"/>
    </source>
</evidence>